<dbReference type="GO" id="GO:0009693">
    <property type="term" value="P:ethylene biosynthetic process"/>
    <property type="evidence" value="ECO:0007669"/>
    <property type="project" value="UniProtKB-UniPathway"/>
</dbReference>
<dbReference type="SUPFAM" id="SSF51197">
    <property type="entry name" value="Clavaminate synthase-like"/>
    <property type="match status" value="1"/>
</dbReference>
<organism evidence="14 15">
    <name type="scientific">Halopseudomonas pachastrellae</name>
    <dbReference type="NCBI Taxonomy" id="254161"/>
    <lineage>
        <taxon>Bacteria</taxon>
        <taxon>Pseudomonadati</taxon>
        <taxon>Pseudomonadota</taxon>
        <taxon>Gammaproteobacteria</taxon>
        <taxon>Pseudomonadales</taxon>
        <taxon>Pseudomonadaceae</taxon>
        <taxon>Halopseudomonas</taxon>
    </lineage>
</organism>
<protein>
    <recommendedName>
        <fullName evidence="6">2-oxoglutarate-dependent ethylene/succinate-forming enzyme</fullName>
        <ecNumber evidence="5">1.13.12.19</ecNumber>
        <ecNumber evidence="4">1.14.20.7</ecNumber>
    </recommendedName>
    <alternativeName>
        <fullName evidence="8">2-oxoglutarate dioxygenase (ethylene-forming)</fullName>
    </alternativeName>
    <alternativeName>
        <fullName evidence="9">2-oxoglutarate/L-arginine monooxygenase/decarboxylase (succinate-forming)</fullName>
    </alternativeName>
</protein>
<dbReference type="EC" id="1.14.20.7" evidence="4"/>
<comment type="catalytic activity">
    <reaction evidence="11">
        <text>L-arginine + 2-oxoglutarate + O2 = guanidine + L-glutamate 5-semialdehyde + succinate + CO2</text>
        <dbReference type="Rhea" id="RHEA:31535"/>
        <dbReference type="ChEBI" id="CHEBI:15379"/>
        <dbReference type="ChEBI" id="CHEBI:16526"/>
        <dbReference type="ChEBI" id="CHEBI:16810"/>
        <dbReference type="ChEBI" id="CHEBI:30031"/>
        <dbReference type="ChEBI" id="CHEBI:30087"/>
        <dbReference type="ChEBI" id="CHEBI:32682"/>
        <dbReference type="ChEBI" id="CHEBI:58066"/>
        <dbReference type="EC" id="1.14.20.7"/>
    </reaction>
</comment>
<evidence type="ECO:0000256" key="2">
    <source>
        <dbReference type="ARBA" id="ARBA00004767"/>
    </source>
</evidence>
<keyword evidence="12" id="KW-0560">Oxidoreductase</keyword>
<keyword evidence="12" id="KW-0479">Metal-binding</keyword>
<evidence type="ECO:0000256" key="10">
    <source>
        <dbReference type="ARBA" id="ARBA00047725"/>
    </source>
</evidence>
<evidence type="ECO:0000256" key="9">
    <source>
        <dbReference type="ARBA" id="ARBA00031282"/>
    </source>
</evidence>
<comment type="caution">
    <text evidence="14">The sequence shown here is derived from an EMBL/GenBank/DDBJ whole genome shotgun (WGS) entry which is preliminary data.</text>
</comment>
<dbReference type="InterPro" id="IPR044861">
    <property type="entry name" value="IPNS-like_FE2OG_OXY"/>
</dbReference>
<feature type="domain" description="Fe2OG dioxygenase" evidence="13">
    <location>
        <begin position="182"/>
        <end position="291"/>
    </location>
</feature>
<evidence type="ECO:0000259" key="13">
    <source>
        <dbReference type="PROSITE" id="PS51471"/>
    </source>
</evidence>
<dbReference type="STRING" id="254161.SAMN05216256_12815"/>
<comment type="similarity">
    <text evidence="12">Belongs to the iron/ascorbate-dependent oxidoreductase family.</text>
</comment>
<keyword evidence="12" id="KW-0408">Iron</keyword>
<dbReference type="PRINTS" id="PR00682">
    <property type="entry name" value="IPNSYNTHASE"/>
</dbReference>
<evidence type="ECO:0000256" key="12">
    <source>
        <dbReference type="RuleBase" id="RU003682"/>
    </source>
</evidence>
<comment type="subunit">
    <text evidence="3">Monomer.</text>
</comment>
<dbReference type="EMBL" id="MUBC01000041">
    <property type="protein sequence ID" value="ONM42930.1"/>
    <property type="molecule type" value="Genomic_DNA"/>
</dbReference>
<sequence>MTLQYVPIIDLGPYFGGTAEGKAEVAKAVNQACRDIGFLVITEHQIPKELIERVYALTSQFFDLPMADKRKADRPRPDMVRGYSAVAEESLSYSMEEAAPGDLKESFSIGPTDVPAEPYYSEEMAGPHFAPNVWPPELPGFQQAYAEYFAAMGDLARSLMRIFALALALELPETFFDDKIDKHISMFRSLRYPHLKEGIKEGQLRAGAHTDYGSLTIVKPDGALGGLQVCNRDGEWVDVPFVEDGFVVNIGDLMMQWTNDQWISTLHRVVNPPEDAAGDQQRKSLVFFHQPNYDVMVECLPSCLADGEKPLYAPVSSGDHLKSKFVRQTTFGGSKVA</sequence>
<evidence type="ECO:0000313" key="14">
    <source>
        <dbReference type="EMBL" id="ONM42930.1"/>
    </source>
</evidence>
<evidence type="ECO:0000256" key="6">
    <source>
        <dbReference type="ARBA" id="ARBA00019045"/>
    </source>
</evidence>
<dbReference type="InterPro" id="IPR027443">
    <property type="entry name" value="IPNS-like_sf"/>
</dbReference>
<dbReference type="EC" id="1.13.12.19" evidence="5"/>
<dbReference type="InterPro" id="IPR050231">
    <property type="entry name" value="Iron_ascorbate_oxido_reductase"/>
</dbReference>
<dbReference type="UniPathway" id="UPA00385"/>
<dbReference type="RefSeq" id="WP_083728575.1">
    <property type="nucleotide sequence ID" value="NZ_FOUD01000028.1"/>
</dbReference>
<dbReference type="Proteomes" id="UP000242847">
    <property type="component" value="Unassembled WGS sequence"/>
</dbReference>
<reference evidence="14 15" key="1">
    <citation type="submission" date="2017-01" db="EMBL/GenBank/DDBJ databases">
        <title>Draft genome sequence of Pseudomonas pachastrellae type strain CCUG 46540T from a deep sea.</title>
        <authorList>
            <person name="Gomila M."/>
            <person name="Mulet M."/>
            <person name="Lalucat J."/>
            <person name="Garcia-Valdes E."/>
        </authorList>
    </citation>
    <scope>NUCLEOTIDE SEQUENCE [LARGE SCALE GENOMIC DNA]</scope>
    <source>
        <strain evidence="14 15">CCUG 46540</strain>
    </source>
</reference>
<dbReference type="PANTHER" id="PTHR47990">
    <property type="entry name" value="2-OXOGLUTARATE (2OG) AND FE(II)-DEPENDENT OXYGENASE SUPERFAMILY PROTEIN-RELATED"/>
    <property type="match status" value="1"/>
</dbReference>
<gene>
    <name evidence="14" type="ORF">BXT89_15420</name>
</gene>
<comment type="cofactor">
    <cofactor evidence="1">
        <name>Fe(2+)</name>
        <dbReference type="ChEBI" id="CHEBI:29033"/>
    </cofactor>
</comment>
<evidence type="ECO:0000256" key="4">
    <source>
        <dbReference type="ARBA" id="ARBA00012293"/>
    </source>
</evidence>
<evidence type="ECO:0000256" key="7">
    <source>
        <dbReference type="ARBA" id="ARBA00022666"/>
    </source>
</evidence>
<evidence type="ECO:0000256" key="11">
    <source>
        <dbReference type="ARBA" id="ARBA00049359"/>
    </source>
</evidence>
<dbReference type="InterPro" id="IPR026992">
    <property type="entry name" value="DIOX_N"/>
</dbReference>
<dbReference type="Pfam" id="PF03171">
    <property type="entry name" value="2OG-FeII_Oxy"/>
    <property type="match status" value="1"/>
</dbReference>
<evidence type="ECO:0000256" key="8">
    <source>
        <dbReference type="ARBA" id="ARBA00031011"/>
    </source>
</evidence>
<evidence type="ECO:0000313" key="15">
    <source>
        <dbReference type="Proteomes" id="UP000242847"/>
    </source>
</evidence>
<evidence type="ECO:0000256" key="5">
    <source>
        <dbReference type="ARBA" id="ARBA00012531"/>
    </source>
</evidence>
<keyword evidence="7" id="KW-0266">Ethylene biosynthesis</keyword>
<comment type="pathway">
    <text evidence="2">Alkene biosynthesis; ethylene biosynthesis via 2-oxoglutarate.</text>
</comment>
<dbReference type="PROSITE" id="PS51471">
    <property type="entry name" value="FE2OG_OXY"/>
    <property type="match status" value="1"/>
</dbReference>
<accession>A0A1S8DEG5</accession>
<name>A0A1S8DEG5_9GAMM</name>
<dbReference type="Pfam" id="PF14226">
    <property type="entry name" value="DIOX_N"/>
    <property type="match status" value="1"/>
</dbReference>
<dbReference type="GO" id="GO:0102276">
    <property type="term" value="F:2-oxoglutarate oxygenase/decarboxylase (ethylene-forming) activity"/>
    <property type="evidence" value="ECO:0007669"/>
    <property type="project" value="UniProtKB-EC"/>
</dbReference>
<evidence type="ECO:0000256" key="3">
    <source>
        <dbReference type="ARBA" id="ARBA00011245"/>
    </source>
</evidence>
<dbReference type="InterPro" id="IPR005123">
    <property type="entry name" value="Oxoglu/Fe-dep_dioxygenase_dom"/>
</dbReference>
<evidence type="ECO:0000256" key="1">
    <source>
        <dbReference type="ARBA" id="ARBA00001954"/>
    </source>
</evidence>
<dbReference type="OrthoDB" id="21825at2"/>
<comment type="catalytic activity">
    <reaction evidence="10">
        <text>2-oxoglutarate + O2 + 2 H(+) = ethene + 3 CO2 + H2O</text>
        <dbReference type="Rhea" id="RHEA:31523"/>
        <dbReference type="ChEBI" id="CHEBI:15377"/>
        <dbReference type="ChEBI" id="CHEBI:15378"/>
        <dbReference type="ChEBI" id="CHEBI:15379"/>
        <dbReference type="ChEBI" id="CHEBI:16526"/>
        <dbReference type="ChEBI" id="CHEBI:16810"/>
        <dbReference type="ChEBI" id="CHEBI:18153"/>
        <dbReference type="EC" id="1.13.12.19"/>
    </reaction>
</comment>
<keyword evidence="15" id="KW-1185">Reference proteome</keyword>
<dbReference type="Gene3D" id="2.60.120.330">
    <property type="entry name" value="B-lactam Antibiotic, Isopenicillin N Synthase, Chain"/>
    <property type="match status" value="1"/>
</dbReference>
<dbReference type="AlphaFoldDB" id="A0A1S8DEG5"/>
<proteinExistence type="inferred from homology"/>
<dbReference type="GO" id="GO:0046872">
    <property type="term" value="F:metal ion binding"/>
    <property type="evidence" value="ECO:0007669"/>
    <property type="project" value="UniProtKB-KW"/>
</dbReference>